<keyword evidence="1" id="KW-0472">Membrane</keyword>
<evidence type="ECO:0000256" key="1">
    <source>
        <dbReference type="SAM" id="Phobius"/>
    </source>
</evidence>
<keyword evidence="3" id="KW-1185">Reference proteome</keyword>
<feature type="transmembrane region" description="Helical" evidence="1">
    <location>
        <begin position="173"/>
        <end position="194"/>
    </location>
</feature>
<feature type="transmembrane region" description="Helical" evidence="1">
    <location>
        <begin position="206"/>
        <end position="225"/>
    </location>
</feature>
<feature type="transmembrane region" description="Helical" evidence="1">
    <location>
        <begin position="237"/>
        <end position="260"/>
    </location>
</feature>
<proteinExistence type="predicted"/>
<evidence type="ECO:0000313" key="3">
    <source>
        <dbReference type="Proteomes" id="UP000269669"/>
    </source>
</evidence>
<sequence>MADLRVQGPGPVRRGFGLVAAMVAMFAVPMAVTLHTVRVSAVVDVAAEPNPSPFGYTVSLLLFVVPIVAIAFWFVPLDGVKISKKAFWWTIGLLFPLGAALDFFFAHLFLTFPNPKATLGVKAPALGGGVPVEEYLFYFLGFVAILLVYIWLDEYWLSAYTVPGEERVNFTKLLRFHPQSVALGVVLVGAAVFYKWVIAREAGFPGYFTFLVAGALVPSAALYPSARAVVNWRAMSLTLFILVLTSALWEATLAVPYGWWGYQPRQMMGLGVTAWDGLPIEAVTVWLAVTFTTVMVYEVLKRWKASGLSMRAALMGV</sequence>
<feature type="transmembrane region" description="Helical" evidence="1">
    <location>
        <begin position="54"/>
        <end position="75"/>
    </location>
</feature>
<feature type="transmembrane region" description="Helical" evidence="1">
    <location>
        <begin position="12"/>
        <end position="34"/>
    </location>
</feature>
<dbReference type="RefSeq" id="WP_260472929.1">
    <property type="nucleotide sequence ID" value="NZ_RSDW01000001.1"/>
</dbReference>
<feature type="transmembrane region" description="Helical" evidence="1">
    <location>
        <begin position="135"/>
        <end position="152"/>
    </location>
</feature>
<dbReference type="AlphaFoldDB" id="A0A428MMF9"/>
<evidence type="ECO:0008006" key="4">
    <source>
        <dbReference type="Google" id="ProtNLM"/>
    </source>
</evidence>
<feature type="transmembrane region" description="Helical" evidence="1">
    <location>
        <begin position="87"/>
        <end position="110"/>
    </location>
</feature>
<protein>
    <recommendedName>
        <fullName evidence="4">Lycopene cyclase domain-containing protein</fullName>
    </recommendedName>
</protein>
<organism evidence="2 3">
    <name type="scientific">Edaphobacter aggregans</name>
    <dbReference type="NCBI Taxonomy" id="570835"/>
    <lineage>
        <taxon>Bacteria</taxon>
        <taxon>Pseudomonadati</taxon>
        <taxon>Acidobacteriota</taxon>
        <taxon>Terriglobia</taxon>
        <taxon>Terriglobales</taxon>
        <taxon>Acidobacteriaceae</taxon>
        <taxon>Edaphobacter</taxon>
    </lineage>
</organism>
<accession>A0A428MMF9</accession>
<keyword evidence="1" id="KW-1133">Transmembrane helix</keyword>
<dbReference type="Proteomes" id="UP000269669">
    <property type="component" value="Unassembled WGS sequence"/>
</dbReference>
<feature type="transmembrane region" description="Helical" evidence="1">
    <location>
        <begin position="280"/>
        <end position="300"/>
    </location>
</feature>
<comment type="caution">
    <text evidence="2">The sequence shown here is derived from an EMBL/GenBank/DDBJ whole genome shotgun (WGS) entry which is preliminary data.</text>
</comment>
<keyword evidence="1" id="KW-0812">Transmembrane</keyword>
<reference evidence="2 3" key="1">
    <citation type="submission" date="2018-12" db="EMBL/GenBank/DDBJ databases">
        <title>Sequencing of bacterial isolates from soil warming experiment in Harvard Forest, Massachusetts, USA.</title>
        <authorList>
            <person name="Deangelis K."/>
        </authorList>
    </citation>
    <scope>NUCLEOTIDE SEQUENCE [LARGE SCALE GENOMIC DNA]</scope>
    <source>
        <strain evidence="2 3">EB153</strain>
    </source>
</reference>
<gene>
    <name evidence="2" type="ORF">EDE15_3687</name>
</gene>
<evidence type="ECO:0000313" key="2">
    <source>
        <dbReference type="EMBL" id="RSL18131.1"/>
    </source>
</evidence>
<name>A0A428MMF9_9BACT</name>
<dbReference type="EMBL" id="RSDW01000001">
    <property type="protein sequence ID" value="RSL18131.1"/>
    <property type="molecule type" value="Genomic_DNA"/>
</dbReference>